<evidence type="ECO:0000313" key="1">
    <source>
        <dbReference type="EMBL" id="GLB32820.1"/>
    </source>
</evidence>
<dbReference type="EMBL" id="BRPJ01000100">
    <property type="protein sequence ID" value="GLB32820.1"/>
    <property type="molecule type" value="Genomic_DNA"/>
</dbReference>
<comment type="caution">
    <text evidence="1">The sequence shown here is derived from an EMBL/GenBank/DDBJ whole genome shotgun (WGS) entry which is preliminary data.</text>
</comment>
<organism evidence="1 2">
    <name type="scientific">Lacrimispora amygdalina</name>
    <dbReference type="NCBI Taxonomy" id="253257"/>
    <lineage>
        <taxon>Bacteria</taxon>
        <taxon>Bacillati</taxon>
        <taxon>Bacillota</taxon>
        <taxon>Clostridia</taxon>
        <taxon>Lachnospirales</taxon>
        <taxon>Lachnospiraceae</taxon>
        <taxon>Lacrimispora</taxon>
    </lineage>
</organism>
<gene>
    <name evidence="1" type="ORF">LAD12857_47430</name>
</gene>
<evidence type="ECO:0000313" key="2">
    <source>
        <dbReference type="Proteomes" id="UP001419084"/>
    </source>
</evidence>
<name>A0ABQ5MDD1_9FIRM</name>
<sequence>MSNSILGFGKKGKIQIFEEKSALKQIRGDFADNVNEANKILENAEK</sequence>
<reference evidence="1 2" key="1">
    <citation type="journal article" date="2024" name="Int. J. Syst. Evol. Microbiol.">
        <title>Lacrimispora brassicae sp. nov. isolated from fermented cabbage, and proposal of Clostridium indicum Gundawar et al. 2019 and Clostridium methoxybenzovorans Mechichi et al. 1999 as heterotypic synonyms of Lacrimispora amygdalina (Parshina et al. 2003) Haas and Blanchard 2020 and Lacrimispora indolis (McClung and McCoy 1957) Haas and Blanchard 2020, respectively.</title>
        <authorList>
            <person name="Kobayashi H."/>
            <person name="Tanizawa Y."/>
            <person name="Sakamoto M."/>
            <person name="Ohkuma M."/>
            <person name="Tohno M."/>
        </authorList>
    </citation>
    <scope>NUCLEOTIDE SEQUENCE [LARGE SCALE GENOMIC DNA]</scope>
    <source>
        <strain evidence="1 2">DSM 12857</strain>
    </source>
</reference>
<proteinExistence type="predicted"/>
<dbReference type="Proteomes" id="UP001419084">
    <property type="component" value="Unassembled WGS sequence"/>
</dbReference>
<accession>A0ABQ5MDD1</accession>
<keyword evidence="2" id="KW-1185">Reference proteome</keyword>
<protein>
    <submittedName>
        <fullName evidence="1">Uncharacterized protein</fullName>
    </submittedName>
</protein>